<protein>
    <submittedName>
        <fullName evidence="1">Uncharacterized protein</fullName>
    </submittedName>
</protein>
<reference evidence="2" key="1">
    <citation type="submission" date="2016-12" db="EMBL/GenBank/DDBJ databases">
        <authorList>
            <person name="Brunel B."/>
        </authorList>
    </citation>
    <scope>NUCLEOTIDE SEQUENCE [LARGE SCALE GENOMIC DNA]</scope>
</reference>
<keyword evidence="2" id="KW-1185">Reference proteome</keyword>
<name>A0A2P9AMZ6_9HYPH</name>
<evidence type="ECO:0000313" key="1">
    <source>
        <dbReference type="EMBL" id="SJM32523.1"/>
    </source>
</evidence>
<dbReference type="Proteomes" id="UP000245698">
    <property type="component" value="Unassembled WGS sequence"/>
</dbReference>
<dbReference type="EMBL" id="FUIG01000036">
    <property type="protein sequence ID" value="SJM32523.1"/>
    <property type="molecule type" value="Genomic_DNA"/>
</dbReference>
<organism evidence="1 2">
    <name type="scientific">Mesorhizobium delmotii</name>
    <dbReference type="NCBI Taxonomy" id="1631247"/>
    <lineage>
        <taxon>Bacteria</taxon>
        <taxon>Pseudomonadati</taxon>
        <taxon>Pseudomonadota</taxon>
        <taxon>Alphaproteobacteria</taxon>
        <taxon>Hyphomicrobiales</taxon>
        <taxon>Phyllobacteriaceae</taxon>
        <taxon>Mesorhizobium</taxon>
    </lineage>
</organism>
<proteinExistence type="predicted"/>
<accession>A0A2P9AMZ6</accession>
<sequence>MTKELANEYKSSSVEPYGVCCGGSFGIVVGSGENAAWPRLTANR</sequence>
<evidence type="ECO:0000313" key="2">
    <source>
        <dbReference type="Proteomes" id="UP000245698"/>
    </source>
</evidence>
<dbReference type="AlphaFoldDB" id="A0A2P9AMZ6"/>
<gene>
    <name evidence="1" type="ORF">BQ8482_290118</name>
</gene>